<proteinExistence type="predicted"/>
<sequence length="98" mass="11079">MELGCWRVVEERIVAGVGPPATAGVAGPPARSGAQASRTVGCWRTEERHDMKLQGLMKKLEEREQRLDIRAGEQRRDRPNVGEKRIGTLFWLGNLFFF</sequence>
<evidence type="ECO:0000313" key="2">
    <source>
        <dbReference type="EMBL" id="GKV20431.1"/>
    </source>
</evidence>
<dbReference type="EMBL" id="BPVZ01000055">
    <property type="protein sequence ID" value="GKV20431.1"/>
    <property type="molecule type" value="Genomic_DNA"/>
</dbReference>
<protein>
    <submittedName>
        <fullName evidence="2">Uncharacterized protein</fullName>
    </submittedName>
</protein>
<keyword evidence="3" id="KW-1185">Reference proteome</keyword>
<accession>A0AAV5K6I4</accession>
<evidence type="ECO:0000256" key="1">
    <source>
        <dbReference type="SAM" id="MobiDB-lite"/>
    </source>
</evidence>
<feature type="region of interest" description="Disordered" evidence="1">
    <location>
        <begin position="18"/>
        <end position="40"/>
    </location>
</feature>
<evidence type="ECO:0000313" key="3">
    <source>
        <dbReference type="Proteomes" id="UP001054252"/>
    </source>
</evidence>
<feature type="compositionally biased region" description="Low complexity" evidence="1">
    <location>
        <begin position="18"/>
        <end position="30"/>
    </location>
</feature>
<dbReference type="AlphaFoldDB" id="A0AAV5K6I4"/>
<gene>
    <name evidence="2" type="ORF">SLEP1_g30557</name>
</gene>
<name>A0AAV5K6I4_9ROSI</name>
<comment type="caution">
    <text evidence="2">The sequence shown here is derived from an EMBL/GenBank/DDBJ whole genome shotgun (WGS) entry which is preliminary data.</text>
</comment>
<dbReference type="Proteomes" id="UP001054252">
    <property type="component" value="Unassembled WGS sequence"/>
</dbReference>
<reference evidence="2 3" key="1">
    <citation type="journal article" date="2021" name="Commun. Biol.">
        <title>The genome of Shorea leprosula (Dipterocarpaceae) highlights the ecological relevance of drought in aseasonal tropical rainforests.</title>
        <authorList>
            <person name="Ng K.K.S."/>
            <person name="Kobayashi M.J."/>
            <person name="Fawcett J.A."/>
            <person name="Hatakeyama M."/>
            <person name="Paape T."/>
            <person name="Ng C.H."/>
            <person name="Ang C.C."/>
            <person name="Tnah L.H."/>
            <person name="Lee C.T."/>
            <person name="Nishiyama T."/>
            <person name="Sese J."/>
            <person name="O'Brien M.J."/>
            <person name="Copetti D."/>
            <person name="Mohd Noor M.I."/>
            <person name="Ong R.C."/>
            <person name="Putra M."/>
            <person name="Sireger I.Z."/>
            <person name="Indrioko S."/>
            <person name="Kosugi Y."/>
            <person name="Izuno A."/>
            <person name="Isagi Y."/>
            <person name="Lee S.L."/>
            <person name="Shimizu K.K."/>
        </authorList>
    </citation>
    <scope>NUCLEOTIDE SEQUENCE [LARGE SCALE GENOMIC DNA]</scope>
    <source>
        <strain evidence="2">214</strain>
    </source>
</reference>
<organism evidence="2 3">
    <name type="scientific">Rubroshorea leprosula</name>
    <dbReference type="NCBI Taxonomy" id="152421"/>
    <lineage>
        <taxon>Eukaryota</taxon>
        <taxon>Viridiplantae</taxon>
        <taxon>Streptophyta</taxon>
        <taxon>Embryophyta</taxon>
        <taxon>Tracheophyta</taxon>
        <taxon>Spermatophyta</taxon>
        <taxon>Magnoliopsida</taxon>
        <taxon>eudicotyledons</taxon>
        <taxon>Gunneridae</taxon>
        <taxon>Pentapetalae</taxon>
        <taxon>rosids</taxon>
        <taxon>malvids</taxon>
        <taxon>Malvales</taxon>
        <taxon>Dipterocarpaceae</taxon>
        <taxon>Rubroshorea</taxon>
    </lineage>
</organism>